<dbReference type="EMBL" id="CP144747">
    <property type="protein sequence ID" value="WVZ64622.1"/>
    <property type="molecule type" value="Genomic_DNA"/>
</dbReference>
<dbReference type="InterPro" id="IPR029058">
    <property type="entry name" value="AB_hydrolase_fold"/>
</dbReference>
<feature type="signal peptide" evidence="3">
    <location>
        <begin position="1"/>
        <end position="37"/>
    </location>
</feature>
<dbReference type="GO" id="GO:0016747">
    <property type="term" value="F:acyltransferase activity, transferring groups other than amino-acyl groups"/>
    <property type="evidence" value="ECO:0007669"/>
    <property type="project" value="TreeGrafter"/>
</dbReference>
<dbReference type="InterPro" id="IPR033124">
    <property type="entry name" value="Ser_caboxypep_his_AS"/>
</dbReference>
<evidence type="ECO:0000313" key="4">
    <source>
        <dbReference type="EMBL" id="WVZ64622.1"/>
    </source>
</evidence>
<dbReference type="PRINTS" id="PR00724">
    <property type="entry name" value="CRBOXYPTASEC"/>
</dbReference>
<dbReference type="GO" id="GO:0006508">
    <property type="term" value="P:proteolysis"/>
    <property type="evidence" value="ECO:0007669"/>
    <property type="project" value="InterPro"/>
</dbReference>
<dbReference type="PROSITE" id="PS00560">
    <property type="entry name" value="CARBOXYPEPT_SER_HIS"/>
    <property type="match status" value="1"/>
</dbReference>
<name>A0AAQ3T3K7_PASNO</name>
<keyword evidence="3" id="KW-0732">Signal</keyword>
<evidence type="ECO:0000256" key="1">
    <source>
        <dbReference type="ARBA" id="ARBA00009431"/>
    </source>
</evidence>
<sequence>MRATTRFSGGDLRWWTLATLFLCARLWSSSSPSLTAAADERVVTHLPGFQGRLPFQLRTGYVEVDESNGVRLFYYFTASEGSPADDPLMLWLSGGPGCTSFTGLVYQIGPLSFDLGGYTGGLPKLVYRLESWTKVSNIIFLDSPVGTGFSYSVREQGYNSSDTRAVNQIVIFLKKWFDEHPEFLSNPLYIGGDSYSGIIVPTVTSEIAKGNEVGSEPYLNLKGYLVGNPFADFSGFDEPSKIPFAHRMALISDQIYECVKDIFPFHILEPLCAYASPHEYSFLKLKMDSGIQKMQHLQDYTGERLSLSEISTECRTMLYTLSRLWANNVTVREALGIHKETVPLWLRCNNNIQYLKDIQSSVKYHLDVTTKGYRSLVYSGDHDMAVPYIGTQSWIRSLNFSIVDDWRPWYADGQVAGYTTSYSNNLTFATVKGAGHTAPEYNPRQCLAMLSRWLAVEQPDSIKWNLSKHGLFTMNSMYGYLVNQLALSLNKYLWRLKLLLKMKIFIWFLFKSVLLTKDNLVKNIGVEILDSSDESLSEGGSACVPSRVLAQSALLDAREDELRRGLIVTSVGDRGEVPARAITSLLAQRFDIAGDLLLFWRLSAVESLLMLPDEATALRVFDGGQPVITPSFRLHLARWTRFFHAAGADLS</sequence>
<keyword evidence="5" id="KW-1185">Reference proteome</keyword>
<proteinExistence type="inferred from homology"/>
<dbReference type="FunFam" id="3.40.50.1820:FF:000072">
    <property type="entry name" value="Serine carboxypeptidase-like 19"/>
    <property type="match status" value="1"/>
</dbReference>
<dbReference type="AlphaFoldDB" id="A0AAQ3T3K7"/>
<dbReference type="GO" id="GO:0004185">
    <property type="term" value="F:serine-type carboxypeptidase activity"/>
    <property type="evidence" value="ECO:0007669"/>
    <property type="project" value="InterPro"/>
</dbReference>
<protein>
    <submittedName>
        <fullName evidence="4">Uncharacterized protein</fullName>
    </submittedName>
</protein>
<evidence type="ECO:0000256" key="3">
    <source>
        <dbReference type="SAM" id="SignalP"/>
    </source>
</evidence>
<feature type="chain" id="PRO_5042900614" evidence="3">
    <location>
        <begin position="38"/>
        <end position="651"/>
    </location>
</feature>
<dbReference type="Proteomes" id="UP001341281">
    <property type="component" value="Chromosome 03"/>
</dbReference>
<comment type="similarity">
    <text evidence="1">Belongs to the peptidase S10 family.</text>
</comment>
<reference evidence="4 5" key="1">
    <citation type="submission" date="2024-02" db="EMBL/GenBank/DDBJ databases">
        <title>High-quality chromosome-scale genome assembly of Pensacola bahiagrass (Paspalum notatum Flugge var. saurae).</title>
        <authorList>
            <person name="Vega J.M."/>
            <person name="Podio M."/>
            <person name="Orjuela J."/>
            <person name="Siena L.A."/>
            <person name="Pessino S.C."/>
            <person name="Combes M.C."/>
            <person name="Mariac C."/>
            <person name="Albertini E."/>
            <person name="Pupilli F."/>
            <person name="Ortiz J.P.A."/>
            <person name="Leblanc O."/>
        </authorList>
    </citation>
    <scope>NUCLEOTIDE SEQUENCE [LARGE SCALE GENOMIC DNA]</scope>
    <source>
        <strain evidence="4">R1</strain>
        <tissue evidence="4">Leaf</tissue>
    </source>
</reference>
<keyword evidence="2" id="KW-0325">Glycoprotein</keyword>
<gene>
    <name evidence="4" type="ORF">U9M48_014116</name>
</gene>
<dbReference type="SUPFAM" id="SSF53474">
    <property type="entry name" value="alpha/beta-Hydrolases"/>
    <property type="match status" value="1"/>
</dbReference>
<dbReference type="PANTHER" id="PTHR11802">
    <property type="entry name" value="SERINE PROTEASE FAMILY S10 SERINE CARBOXYPEPTIDASE"/>
    <property type="match status" value="1"/>
</dbReference>
<accession>A0AAQ3T3K7</accession>
<evidence type="ECO:0000313" key="5">
    <source>
        <dbReference type="Proteomes" id="UP001341281"/>
    </source>
</evidence>
<organism evidence="4 5">
    <name type="scientific">Paspalum notatum var. saurae</name>
    <dbReference type="NCBI Taxonomy" id="547442"/>
    <lineage>
        <taxon>Eukaryota</taxon>
        <taxon>Viridiplantae</taxon>
        <taxon>Streptophyta</taxon>
        <taxon>Embryophyta</taxon>
        <taxon>Tracheophyta</taxon>
        <taxon>Spermatophyta</taxon>
        <taxon>Magnoliopsida</taxon>
        <taxon>Liliopsida</taxon>
        <taxon>Poales</taxon>
        <taxon>Poaceae</taxon>
        <taxon>PACMAD clade</taxon>
        <taxon>Panicoideae</taxon>
        <taxon>Andropogonodae</taxon>
        <taxon>Paspaleae</taxon>
        <taxon>Paspalinae</taxon>
        <taxon>Paspalum</taxon>
    </lineage>
</organism>
<dbReference type="InterPro" id="IPR001563">
    <property type="entry name" value="Peptidase_S10"/>
</dbReference>
<dbReference type="GO" id="GO:0019748">
    <property type="term" value="P:secondary metabolic process"/>
    <property type="evidence" value="ECO:0007669"/>
    <property type="project" value="TreeGrafter"/>
</dbReference>
<dbReference type="Pfam" id="PF00450">
    <property type="entry name" value="Peptidase_S10"/>
    <property type="match status" value="1"/>
</dbReference>
<dbReference type="PANTHER" id="PTHR11802:SF303">
    <property type="entry name" value="SERINE CARBOXYPEPTIDASE 1"/>
    <property type="match status" value="1"/>
</dbReference>
<evidence type="ECO:0000256" key="2">
    <source>
        <dbReference type="ARBA" id="ARBA00023180"/>
    </source>
</evidence>
<dbReference type="Gene3D" id="3.40.50.1820">
    <property type="entry name" value="alpha/beta hydrolase"/>
    <property type="match status" value="1"/>
</dbReference>